<accession>A0A699JZT9</accession>
<protein>
    <recommendedName>
        <fullName evidence="3">Reverse transcriptase domain-containing protein</fullName>
    </recommendedName>
</protein>
<evidence type="ECO:0000256" key="1">
    <source>
        <dbReference type="SAM" id="MobiDB-lite"/>
    </source>
</evidence>
<gene>
    <name evidence="2" type="ORF">Tci_634369</name>
</gene>
<dbReference type="AlphaFoldDB" id="A0A699JZT9"/>
<evidence type="ECO:0000313" key="2">
    <source>
        <dbReference type="EMBL" id="GFA62397.1"/>
    </source>
</evidence>
<evidence type="ECO:0008006" key="3">
    <source>
        <dbReference type="Google" id="ProtNLM"/>
    </source>
</evidence>
<sequence>MNTSESSNDDTNVVSASQEPFVFNQDPGENSSHTDHHCCYGCGDLLDDENSFTYDSNLSFVDDSPNPPPQPSTYSCEFYGNDAHHGHDCPPQESSTPLRDIIISELPLCIAITPILSTEEPKDSLIMGDGHLDTILEKESDEFIKSSVENLVSNPISSIISSSKTDSLLDEFAGELIFLKSIPSGIDEADCDPEEEICLIEKWVIFLMKPIWEF</sequence>
<feature type="region of interest" description="Disordered" evidence="1">
    <location>
        <begin position="1"/>
        <end position="30"/>
    </location>
</feature>
<feature type="compositionally biased region" description="Polar residues" evidence="1">
    <location>
        <begin position="1"/>
        <end position="18"/>
    </location>
</feature>
<name>A0A699JZT9_TANCI</name>
<organism evidence="2">
    <name type="scientific">Tanacetum cinerariifolium</name>
    <name type="common">Dalmatian daisy</name>
    <name type="synonym">Chrysanthemum cinerariifolium</name>
    <dbReference type="NCBI Taxonomy" id="118510"/>
    <lineage>
        <taxon>Eukaryota</taxon>
        <taxon>Viridiplantae</taxon>
        <taxon>Streptophyta</taxon>
        <taxon>Embryophyta</taxon>
        <taxon>Tracheophyta</taxon>
        <taxon>Spermatophyta</taxon>
        <taxon>Magnoliopsida</taxon>
        <taxon>eudicotyledons</taxon>
        <taxon>Gunneridae</taxon>
        <taxon>Pentapetalae</taxon>
        <taxon>asterids</taxon>
        <taxon>campanulids</taxon>
        <taxon>Asterales</taxon>
        <taxon>Asteraceae</taxon>
        <taxon>Asteroideae</taxon>
        <taxon>Anthemideae</taxon>
        <taxon>Anthemidinae</taxon>
        <taxon>Tanacetum</taxon>
    </lineage>
</organism>
<reference evidence="2" key="1">
    <citation type="journal article" date="2019" name="Sci. Rep.">
        <title>Draft genome of Tanacetum cinerariifolium, the natural source of mosquito coil.</title>
        <authorList>
            <person name="Yamashiro T."/>
            <person name="Shiraishi A."/>
            <person name="Satake H."/>
            <person name="Nakayama K."/>
        </authorList>
    </citation>
    <scope>NUCLEOTIDE SEQUENCE</scope>
</reference>
<dbReference type="EMBL" id="BKCJ010457192">
    <property type="protein sequence ID" value="GFA62397.1"/>
    <property type="molecule type" value="Genomic_DNA"/>
</dbReference>
<comment type="caution">
    <text evidence="2">The sequence shown here is derived from an EMBL/GenBank/DDBJ whole genome shotgun (WGS) entry which is preliminary data.</text>
</comment>
<proteinExistence type="predicted"/>